<organism evidence="45 46">
    <name type="scientific">Phyllotreta striolata</name>
    <name type="common">Striped flea beetle</name>
    <name type="synonym">Crioceris striolata</name>
    <dbReference type="NCBI Taxonomy" id="444603"/>
    <lineage>
        <taxon>Eukaryota</taxon>
        <taxon>Metazoa</taxon>
        <taxon>Ecdysozoa</taxon>
        <taxon>Arthropoda</taxon>
        <taxon>Hexapoda</taxon>
        <taxon>Insecta</taxon>
        <taxon>Pterygota</taxon>
        <taxon>Neoptera</taxon>
        <taxon>Endopterygota</taxon>
        <taxon>Coleoptera</taxon>
        <taxon>Polyphaga</taxon>
        <taxon>Cucujiformia</taxon>
        <taxon>Chrysomeloidea</taxon>
        <taxon>Chrysomelidae</taxon>
        <taxon>Galerucinae</taxon>
        <taxon>Alticini</taxon>
        <taxon>Phyllotreta</taxon>
    </lineage>
</organism>
<evidence type="ECO:0000259" key="41">
    <source>
        <dbReference type="PROSITE" id="PS50002"/>
    </source>
</evidence>
<dbReference type="InterPro" id="IPR020635">
    <property type="entry name" value="Tyr_kinase_cat_dom"/>
</dbReference>
<accession>A0A9N9XQ17</accession>
<dbReference type="GO" id="GO:0005912">
    <property type="term" value="C:adherens junction"/>
    <property type="evidence" value="ECO:0007669"/>
    <property type="project" value="UniProtKB-SubCell"/>
</dbReference>
<dbReference type="Gene3D" id="1.10.510.10">
    <property type="entry name" value="Transferase(Phosphotransferase) domain 1"/>
    <property type="match status" value="1"/>
</dbReference>
<dbReference type="InterPro" id="IPR001245">
    <property type="entry name" value="Ser-Thr/Tyr_kinase_cat_dom"/>
</dbReference>
<dbReference type="InterPro" id="IPR037085">
    <property type="entry name" value="Cdc42-bd-like_dom_sf"/>
</dbReference>
<evidence type="ECO:0000256" key="11">
    <source>
        <dbReference type="ARBA" id="ARBA00012513"/>
    </source>
</evidence>
<evidence type="ECO:0000256" key="35">
    <source>
        <dbReference type="ARBA" id="ARBA00060742"/>
    </source>
</evidence>
<keyword evidence="46" id="KW-1185">Reference proteome</keyword>
<dbReference type="GO" id="GO:0046872">
    <property type="term" value="F:metal ion binding"/>
    <property type="evidence" value="ECO:0007669"/>
    <property type="project" value="UniProtKB-KW"/>
</dbReference>
<evidence type="ECO:0000256" key="8">
    <source>
        <dbReference type="ARBA" id="ARBA00004536"/>
    </source>
</evidence>
<evidence type="ECO:0000256" key="36">
    <source>
        <dbReference type="ARBA" id="ARBA00072244"/>
    </source>
</evidence>
<dbReference type="SUPFAM" id="SSF56112">
    <property type="entry name" value="Protein kinase-like (PK-like)"/>
    <property type="match status" value="1"/>
</dbReference>
<evidence type="ECO:0000256" key="10">
    <source>
        <dbReference type="ARBA" id="ARBA00011903"/>
    </source>
</evidence>
<evidence type="ECO:0000256" key="29">
    <source>
        <dbReference type="ARBA" id="ARBA00023137"/>
    </source>
</evidence>
<dbReference type="GO" id="GO:0005524">
    <property type="term" value="F:ATP binding"/>
    <property type="evidence" value="ECO:0007669"/>
    <property type="project" value="UniProtKB-UniRule"/>
</dbReference>
<gene>
    <name evidence="45" type="ORF">PHYEVI_LOCUS6316</name>
</gene>
<dbReference type="SMART" id="SM00219">
    <property type="entry name" value="TyrKc"/>
    <property type="match status" value="1"/>
</dbReference>
<keyword evidence="23" id="KW-0418">Kinase</keyword>
<dbReference type="Gene3D" id="4.10.680.10">
    <property type="entry name" value="Cdc42-like binding domain"/>
    <property type="match status" value="1"/>
</dbReference>
<dbReference type="GO" id="GO:0004674">
    <property type="term" value="F:protein serine/threonine kinase activity"/>
    <property type="evidence" value="ECO:0007669"/>
    <property type="project" value="UniProtKB-KW"/>
</dbReference>
<dbReference type="FunFam" id="1.10.510.10:FF:000080">
    <property type="entry name" value="Putative activated CDC42 kinase 1"/>
    <property type="match status" value="1"/>
</dbReference>
<evidence type="ECO:0000256" key="40">
    <source>
        <dbReference type="SAM" id="MobiDB-lite"/>
    </source>
</evidence>
<dbReference type="PANTHER" id="PTHR24418">
    <property type="entry name" value="TYROSINE-PROTEIN KINASE"/>
    <property type="match status" value="1"/>
</dbReference>
<dbReference type="EC" id="2.7.11.1" evidence="11"/>
<feature type="compositionally biased region" description="Acidic residues" evidence="40">
    <location>
        <begin position="575"/>
        <end position="585"/>
    </location>
</feature>
<keyword evidence="30" id="KW-0168">Coated pit</keyword>
<dbReference type="SUPFAM" id="SSF50044">
    <property type="entry name" value="SH3-domain"/>
    <property type="match status" value="1"/>
</dbReference>
<dbReference type="Pfam" id="PF22931">
    <property type="entry name" value="SAM_TNK"/>
    <property type="match status" value="1"/>
</dbReference>
<dbReference type="GO" id="GO:0004715">
    <property type="term" value="F:non-membrane spanning protein tyrosine kinase activity"/>
    <property type="evidence" value="ECO:0007669"/>
    <property type="project" value="UniProtKB-EC"/>
</dbReference>
<dbReference type="Pfam" id="PF07714">
    <property type="entry name" value="PK_Tyr_Ser-Thr"/>
    <property type="match status" value="1"/>
</dbReference>
<evidence type="ECO:0000256" key="6">
    <source>
        <dbReference type="ARBA" id="ARBA00004236"/>
    </source>
</evidence>
<evidence type="ECO:0000256" key="18">
    <source>
        <dbReference type="ARBA" id="ARBA00022583"/>
    </source>
</evidence>
<dbReference type="GO" id="GO:0006897">
    <property type="term" value="P:endocytosis"/>
    <property type="evidence" value="ECO:0007669"/>
    <property type="project" value="UniProtKB-KW"/>
</dbReference>
<dbReference type="GO" id="GO:0030136">
    <property type="term" value="C:clathrin-coated vesicle"/>
    <property type="evidence" value="ECO:0007669"/>
    <property type="project" value="UniProtKB-SubCell"/>
</dbReference>
<comment type="cofactor">
    <cofactor evidence="1">
        <name>Mg(2+)</name>
        <dbReference type="ChEBI" id="CHEBI:18420"/>
    </cofactor>
</comment>
<dbReference type="GO" id="GO:0002009">
    <property type="term" value="P:morphogenesis of an epithelium"/>
    <property type="evidence" value="ECO:0007669"/>
    <property type="project" value="UniProtKB-ARBA"/>
</dbReference>
<dbReference type="PROSITE" id="PS50011">
    <property type="entry name" value="PROTEIN_KINASE_DOM"/>
    <property type="match status" value="1"/>
</dbReference>
<evidence type="ECO:0000256" key="15">
    <source>
        <dbReference type="ARBA" id="ARBA00022490"/>
    </source>
</evidence>
<evidence type="ECO:0000256" key="24">
    <source>
        <dbReference type="ARBA" id="ARBA00022840"/>
    </source>
</evidence>
<feature type="region of interest" description="Disordered" evidence="40">
    <location>
        <begin position="960"/>
        <end position="981"/>
    </location>
</feature>
<evidence type="ECO:0000259" key="44">
    <source>
        <dbReference type="PROSITE" id="PS50105"/>
    </source>
</evidence>
<dbReference type="PRINTS" id="PR00109">
    <property type="entry name" value="TYRKINASE"/>
</dbReference>
<dbReference type="GO" id="GO:0030659">
    <property type="term" value="C:cytoplasmic vesicle membrane"/>
    <property type="evidence" value="ECO:0007669"/>
    <property type="project" value="UniProtKB-SubCell"/>
</dbReference>
<evidence type="ECO:0000256" key="21">
    <source>
        <dbReference type="ARBA" id="ARBA00022741"/>
    </source>
</evidence>
<protein>
    <recommendedName>
        <fullName evidence="36">Activated CDC42 kinase 1</fullName>
        <ecNumber evidence="10">2.7.10.2</ecNumber>
        <ecNumber evidence="11">2.7.11.1</ecNumber>
    </recommendedName>
    <alternativeName>
        <fullName evidence="37">Tyrosine kinase non-receptor protein 2</fullName>
    </alternativeName>
</protein>
<keyword evidence="29" id="KW-0829">Tyrosine-protein kinase</keyword>
<reference evidence="45" key="1">
    <citation type="submission" date="2022-01" db="EMBL/GenBank/DDBJ databases">
        <authorList>
            <person name="King R."/>
        </authorList>
    </citation>
    <scope>NUCLEOTIDE SEQUENCE</scope>
</reference>
<keyword evidence="13" id="KW-1003">Cell membrane</keyword>
<evidence type="ECO:0000256" key="26">
    <source>
        <dbReference type="ARBA" id="ARBA00022843"/>
    </source>
</evidence>
<dbReference type="InterPro" id="IPR055175">
    <property type="entry name" value="ACK/TNK-like_SAM"/>
</dbReference>
<dbReference type="PROSITE" id="PS00107">
    <property type="entry name" value="PROTEIN_KINASE_ATP"/>
    <property type="match status" value="1"/>
</dbReference>
<evidence type="ECO:0000256" key="3">
    <source>
        <dbReference type="ARBA" id="ARBA00004132"/>
    </source>
</evidence>
<dbReference type="Proteomes" id="UP001153712">
    <property type="component" value="Chromosome 3"/>
</dbReference>
<keyword evidence="15" id="KW-0963">Cytoplasm</keyword>
<evidence type="ECO:0000256" key="32">
    <source>
        <dbReference type="ARBA" id="ARBA00023329"/>
    </source>
</evidence>
<evidence type="ECO:0000256" key="13">
    <source>
        <dbReference type="ARBA" id="ARBA00022475"/>
    </source>
</evidence>
<keyword evidence="12 38" id="KW-0728">SH3 domain</keyword>
<name>A0A9N9XQ17_PHYSR</name>
<evidence type="ECO:0000256" key="33">
    <source>
        <dbReference type="ARBA" id="ARBA00047899"/>
    </source>
</evidence>
<dbReference type="InterPro" id="IPR001660">
    <property type="entry name" value="SAM"/>
</dbReference>
<dbReference type="EMBL" id="OU900096">
    <property type="protein sequence ID" value="CAG9859957.1"/>
    <property type="molecule type" value="Genomic_DNA"/>
</dbReference>
<evidence type="ECO:0000259" key="43">
    <source>
        <dbReference type="PROSITE" id="PS50030"/>
    </source>
</evidence>
<keyword evidence="16" id="KW-0723">Serine/threonine-protein kinase</keyword>
<dbReference type="GO" id="GO:0005905">
    <property type="term" value="C:clathrin-coated pit"/>
    <property type="evidence" value="ECO:0007669"/>
    <property type="project" value="UniProtKB-SubCell"/>
</dbReference>
<keyword evidence="26" id="KW-0832">Ubl conjugation</keyword>
<dbReference type="CDD" id="cd05040">
    <property type="entry name" value="PTKc_Ack_like"/>
    <property type="match status" value="1"/>
</dbReference>
<feature type="domain" description="Protein kinase" evidence="42">
    <location>
        <begin position="109"/>
        <end position="368"/>
    </location>
</feature>
<dbReference type="InterPro" id="IPR011009">
    <property type="entry name" value="Kinase-like_dom_sf"/>
</dbReference>
<evidence type="ECO:0000256" key="27">
    <source>
        <dbReference type="ARBA" id="ARBA00022949"/>
    </source>
</evidence>
<keyword evidence="32" id="KW-0968">Cytoplasmic vesicle</keyword>
<dbReference type="SMART" id="SM00165">
    <property type="entry name" value="UBA"/>
    <property type="match status" value="1"/>
</dbReference>
<dbReference type="Pfam" id="PF09027">
    <property type="entry name" value="GTPase_binding"/>
    <property type="match status" value="1"/>
</dbReference>
<dbReference type="InterPro" id="IPR017441">
    <property type="entry name" value="Protein_kinase_ATP_BS"/>
</dbReference>
<evidence type="ECO:0000256" key="2">
    <source>
        <dbReference type="ARBA" id="ARBA00004123"/>
    </source>
</evidence>
<comment type="catalytic activity">
    <reaction evidence="33">
        <text>L-threonyl-[protein] + ATP = O-phospho-L-threonyl-[protein] + ADP + H(+)</text>
        <dbReference type="Rhea" id="RHEA:46608"/>
        <dbReference type="Rhea" id="RHEA-COMP:11060"/>
        <dbReference type="Rhea" id="RHEA-COMP:11605"/>
        <dbReference type="ChEBI" id="CHEBI:15378"/>
        <dbReference type="ChEBI" id="CHEBI:30013"/>
        <dbReference type="ChEBI" id="CHEBI:30616"/>
        <dbReference type="ChEBI" id="CHEBI:61977"/>
        <dbReference type="ChEBI" id="CHEBI:456216"/>
        <dbReference type="EC" id="2.7.11.1"/>
    </reaction>
</comment>
<evidence type="ECO:0000256" key="5">
    <source>
        <dbReference type="ARBA" id="ARBA00004180"/>
    </source>
</evidence>
<evidence type="ECO:0000259" key="42">
    <source>
        <dbReference type="PROSITE" id="PS50011"/>
    </source>
</evidence>
<keyword evidence="24 39" id="KW-0067">ATP-binding</keyword>
<dbReference type="GO" id="GO:0005768">
    <property type="term" value="C:endosome"/>
    <property type="evidence" value="ECO:0007669"/>
    <property type="project" value="UniProtKB-SubCell"/>
</dbReference>
<keyword evidence="14" id="KW-0488">Methylation</keyword>
<evidence type="ECO:0000256" key="20">
    <source>
        <dbReference type="ARBA" id="ARBA00022723"/>
    </source>
</evidence>
<comment type="subcellular location">
    <subcellularLocation>
        <location evidence="8">Cell junction</location>
        <location evidence="8">Adherens junction</location>
    </subcellularLocation>
    <subcellularLocation>
        <location evidence="6">Cell membrane</location>
    </subcellularLocation>
    <subcellularLocation>
        <location evidence="7">Cytoplasm</location>
        <location evidence="7">Cytosol</location>
    </subcellularLocation>
    <subcellularLocation>
        <location evidence="5">Cytoplasmic vesicle membrane</location>
        <topology evidence="5">Peripheral membrane protein</topology>
        <orientation evidence="5">Cytoplasmic side</orientation>
    </subcellularLocation>
    <subcellularLocation>
        <location evidence="3">Cytoplasmic vesicle</location>
        <location evidence="3">Clathrin-coated vesicle</location>
    </subcellularLocation>
    <subcellularLocation>
        <location evidence="4">Endosome</location>
    </subcellularLocation>
    <subcellularLocation>
        <location evidence="9">Membrane</location>
        <location evidence="9">Clathrin-coated pit</location>
    </subcellularLocation>
    <subcellularLocation>
        <location evidence="2">Nucleus</location>
    </subcellularLocation>
</comment>
<dbReference type="GO" id="GO:0005886">
    <property type="term" value="C:plasma membrane"/>
    <property type="evidence" value="ECO:0007669"/>
    <property type="project" value="UniProtKB-SubCell"/>
</dbReference>
<keyword evidence="21 39" id="KW-0547">Nucleotide-binding</keyword>
<dbReference type="InterPro" id="IPR036028">
    <property type="entry name" value="SH3-like_dom_sf"/>
</dbReference>
<evidence type="ECO:0000256" key="9">
    <source>
        <dbReference type="ARBA" id="ARBA00004600"/>
    </source>
</evidence>
<sequence length="1082" mass="121925">MSEEGLDWLQSILTEVQLSQFLVPIRDDLQISRLEHFDYVTTEDLENIGLSRPGARRLLEAIKKKRAHQKKKNLINKFIPVSNKNHTSKKHEEAIITDFTSCLIQEANLTLSVKLGDGSFGVVRRGEWISPNGKSVPVAVKVLKADALSQPGVFEDFIKEVQAMHVLSHQNLIRLYGVVLSQPMMMVTELAPLGSLLDYLRKQCDHTPVPMLCEYATQVATGMAYLESKRFLHRDLACRNVLLAALDRVKIGDFGLMRALPQEEDCYVMTEHKKVPFPWCAPESLRFRQFSHASDTWMFGVTVWEMFSFGEDPWMGLIGSEILRKIEKENERLAQPEACPPPVYAILLRCWAKEPQERPTFSSLKAFFRKNVTPVMKAVGRQDEAGKLKVEEGDEIAIIDGSAELYWWKGQHQQTFKIGLIPRCLVDPMRPKQPGDISKPLQHSFIHTGHGSAFGDSWGSPSYIDDMYLKNPMDPPDVIGLKRQPKPVVDICDRTKSKTVSNSLRRPDKQFNYKKLTNRDSFKIKNKPVRPPEPKIDTSREAVLVDISPEEFPLTRVRNTVESRPESRAVSLLDEPIDVPQEENSWDIPNEHDTSNISPPPYNSPPSYSNSSLFATPESTNDPFDTSKVFKQDVPKEPLFPTVSQPNNSASTPTSSLMHKITQNLLETSPGKSQRGFVQCDISNRGLNYFKTNGFDNVAVSKQVTVAQKNLATPVNNTECDSASNSLKLESPDRLGIDKQFLFELEKCLLGKEKESNAPSPDPLQAMKKKNNVPPDASPKNPNQIYSTVSKVYSKTMNGAQRNDTNTVINNIWFETTANGNVTPNKNVQLDQYSLTQDTDRYSSTRRYDPVYSSSSFNGTTHYDFATDPSNTIDHQKVNKYRQTIYNNISPSSNALYSKANHYNTVASDRDPYSSNCLYKNQSTSYGYSSVASSVSGRQYGEVVDDLYHEIPENLYSDIAQDDPLKPHRPAPTKPTSMQPLSMQQIQRKIQQGVLSADAERLMTPEYRSNKISQVRDCLPDVDIDECLSVLQSKGWDVANSVKTLKINKLLRLGLADQARCEAALHQTNWNVELAASAILDF</sequence>
<keyword evidence="27" id="KW-0965">Cell junction</keyword>
<keyword evidence="28" id="KW-0472">Membrane</keyword>
<feature type="compositionally biased region" description="Polar residues" evidence="40">
    <location>
        <begin position="613"/>
        <end position="624"/>
    </location>
</feature>
<dbReference type="InterPro" id="IPR008266">
    <property type="entry name" value="Tyr_kinase_AS"/>
</dbReference>
<evidence type="ECO:0000256" key="4">
    <source>
        <dbReference type="ARBA" id="ARBA00004177"/>
    </source>
</evidence>
<evidence type="ECO:0000256" key="12">
    <source>
        <dbReference type="ARBA" id="ARBA00022443"/>
    </source>
</evidence>
<feature type="region of interest" description="Disordered" evidence="40">
    <location>
        <begin position="559"/>
        <end position="628"/>
    </location>
</feature>
<evidence type="ECO:0000256" key="14">
    <source>
        <dbReference type="ARBA" id="ARBA00022481"/>
    </source>
</evidence>
<dbReference type="InterPro" id="IPR001452">
    <property type="entry name" value="SH3_domain"/>
</dbReference>
<feature type="binding site" evidence="39">
    <location>
        <position position="141"/>
    </location>
    <ligand>
        <name>ATP</name>
        <dbReference type="ChEBI" id="CHEBI:30616"/>
    </ligand>
</feature>
<evidence type="ECO:0000256" key="34">
    <source>
        <dbReference type="ARBA" id="ARBA00048679"/>
    </source>
</evidence>
<evidence type="ECO:0000313" key="45">
    <source>
        <dbReference type="EMBL" id="CAG9859957.1"/>
    </source>
</evidence>
<dbReference type="InterPro" id="IPR015940">
    <property type="entry name" value="UBA"/>
</dbReference>
<comment type="similarity">
    <text evidence="35">Belongs to the protein kinase superfamily. Tyr protein kinase family.</text>
</comment>
<keyword evidence="22" id="KW-0967">Endosome</keyword>
<keyword evidence="25" id="KW-0460">Magnesium</keyword>
<feature type="domain" description="SH3" evidence="41">
    <location>
        <begin position="371"/>
        <end position="431"/>
    </location>
</feature>
<evidence type="ECO:0000256" key="28">
    <source>
        <dbReference type="ARBA" id="ARBA00023136"/>
    </source>
</evidence>
<dbReference type="EC" id="2.7.10.2" evidence="10"/>
<dbReference type="InterPro" id="IPR015116">
    <property type="entry name" value="Cdc42-bd-like"/>
</dbReference>
<dbReference type="OrthoDB" id="635774at2759"/>
<dbReference type="AlphaFoldDB" id="A0A9N9XQ17"/>
<evidence type="ECO:0000256" key="17">
    <source>
        <dbReference type="ARBA" id="ARBA00022553"/>
    </source>
</evidence>
<proteinExistence type="inferred from homology"/>
<keyword evidence="18" id="KW-0254">Endocytosis</keyword>
<evidence type="ECO:0000256" key="31">
    <source>
        <dbReference type="ARBA" id="ARBA00023242"/>
    </source>
</evidence>
<dbReference type="GO" id="GO:0005829">
    <property type="term" value="C:cytosol"/>
    <property type="evidence" value="ECO:0007669"/>
    <property type="project" value="UniProtKB-SubCell"/>
</dbReference>
<evidence type="ECO:0000256" key="30">
    <source>
        <dbReference type="ARBA" id="ARBA00023176"/>
    </source>
</evidence>
<evidence type="ECO:0000256" key="16">
    <source>
        <dbReference type="ARBA" id="ARBA00022527"/>
    </source>
</evidence>
<dbReference type="PROSITE" id="PS50002">
    <property type="entry name" value="SH3"/>
    <property type="match status" value="1"/>
</dbReference>
<evidence type="ECO:0000256" key="38">
    <source>
        <dbReference type="PROSITE-ProRule" id="PRU00192"/>
    </source>
</evidence>
<keyword evidence="31" id="KW-0539">Nucleus</keyword>
<keyword evidence="17" id="KW-0597">Phosphoprotein</keyword>
<dbReference type="FunFam" id="4.10.680.10:FF:000001">
    <property type="entry name" value="activated CDC42 kinase 1 isoform X1"/>
    <property type="match status" value="1"/>
</dbReference>
<comment type="catalytic activity">
    <reaction evidence="34">
        <text>L-seryl-[protein] + ATP = O-phospho-L-seryl-[protein] + ADP + H(+)</text>
        <dbReference type="Rhea" id="RHEA:17989"/>
        <dbReference type="Rhea" id="RHEA-COMP:9863"/>
        <dbReference type="Rhea" id="RHEA-COMP:11604"/>
        <dbReference type="ChEBI" id="CHEBI:15378"/>
        <dbReference type="ChEBI" id="CHEBI:29999"/>
        <dbReference type="ChEBI" id="CHEBI:30616"/>
        <dbReference type="ChEBI" id="CHEBI:83421"/>
        <dbReference type="ChEBI" id="CHEBI:456216"/>
        <dbReference type="EC" id="2.7.11.1"/>
    </reaction>
</comment>
<dbReference type="PROSITE" id="PS50030">
    <property type="entry name" value="UBA"/>
    <property type="match status" value="1"/>
</dbReference>
<feature type="region of interest" description="Disordered" evidence="40">
    <location>
        <begin position="754"/>
        <end position="783"/>
    </location>
</feature>
<evidence type="ECO:0000313" key="46">
    <source>
        <dbReference type="Proteomes" id="UP001153712"/>
    </source>
</evidence>
<keyword evidence="20" id="KW-0479">Metal-binding</keyword>
<evidence type="ECO:0000256" key="7">
    <source>
        <dbReference type="ARBA" id="ARBA00004514"/>
    </source>
</evidence>
<evidence type="ECO:0000256" key="39">
    <source>
        <dbReference type="PROSITE-ProRule" id="PRU10141"/>
    </source>
</evidence>
<dbReference type="FunFam" id="3.30.200.20:FF:000107">
    <property type="entry name" value="Putative activated CDC42 kinase 1"/>
    <property type="match status" value="1"/>
</dbReference>
<evidence type="ECO:0000256" key="25">
    <source>
        <dbReference type="ARBA" id="ARBA00022842"/>
    </source>
</evidence>
<dbReference type="InterPro" id="IPR050198">
    <property type="entry name" value="Non-receptor_tyrosine_kinases"/>
</dbReference>
<dbReference type="PROSITE" id="PS00109">
    <property type="entry name" value="PROTEIN_KINASE_TYR"/>
    <property type="match status" value="1"/>
</dbReference>
<dbReference type="CDD" id="cd09539">
    <property type="entry name" value="SAM_TNK-like"/>
    <property type="match status" value="1"/>
</dbReference>
<dbReference type="InterPro" id="IPR049587">
    <property type="entry name" value="TNK-like_SAM"/>
</dbReference>
<dbReference type="Gene3D" id="3.30.200.20">
    <property type="entry name" value="Phosphorylase Kinase, domain 1"/>
    <property type="match status" value="1"/>
</dbReference>
<evidence type="ECO:0000256" key="23">
    <source>
        <dbReference type="ARBA" id="ARBA00022777"/>
    </source>
</evidence>
<dbReference type="GO" id="GO:0005634">
    <property type="term" value="C:nucleus"/>
    <property type="evidence" value="ECO:0007669"/>
    <property type="project" value="UniProtKB-SubCell"/>
</dbReference>
<dbReference type="PROSITE" id="PS50105">
    <property type="entry name" value="SAM_DOMAIN"/>
    <property type="match status" value="1"/>
</dbReference>
<evidence type="ECO:0000256" key="22">
    <source>
        <dbReference type="ARBA" id="ARBA00022753"/>
    </source>
</evidence>
<feature type="domain" description="UBA" evidence="43">
    <location>
        <begin position="1041"/>
        <end position="1082"/>
    </location>
</feature>
<feature type="domain" description="SAM" evidence="44">
    <location>
        <begin position="1"/>
        <end position="59"/>
    </location>
</feature>
<evidence type="ECO:0000256" key="1">
    <source>
        <dbReference type="ARBA" id="ARBA00001946"/>
    </source>
</evidence>
<evidence type="ECO:0000256" key="19">
    <source>
        <dbReference type="ARBA" id="ARBA00022679"/>
    </source>
</evidence>
<keyword evidence="19" id="KW-0808">Transferase</keyword>
<evidence type="ECO:0000256" key="37">
    <source>
        <dbReference type="ARBA" id="ARBA00077194"/>
    </source>
</evidence>
<dbReference type="InterPro" id="IPR000719">
    <property type="entry name" value="Prot_kinase_dom"/>
</dbReference>